<accession>A0A2D0JWN6</accession>
<evidence type="ECO:0000256" key="7">
    <source>
        <dbReference type="ARBA" id="ARBA00022800"/>
    </source>
</evidence>
<sequence length="418" mass="46448">MTIIKVETSEMKTNDYNLLAQENGSPVKMWTNGVPVDPKAIIQLQNTAKMPFVFRHLAVMPDVHVGKGSTIGSVIPTRGAIIPAAVGVDIGCGMIAVRTSLVASDLPDSLLNIRHAIEAAVPHGRTVNRGSRDKGSWNKTPEIVDQHWGTLADGFKRITDKYPKLLNTNNHHHLGTLGTGNHFIELCLDEADRVWVMLHSGSRGVGNAIGNLFITLAQKDMQQHIANLPDRDLAYFEERSRYFDDYMEAVGWAQDYARQNREVMMHRVLEALSREIPKPFTTQQEAVNCHHNYVQRELHYGEEVLVTRKGAVSARKGQMGIIPGSMGAKSYIVRGLGNEESFCSCSHGAGRVMSRTEAKKRFTVSDQRRATAHVECRKDSDVIDEIPMAYKDIDAVMEAQSSLVEIVHTLRQVVCVKG</sequence>
<evidence type="ECO:0000256" key="6">
    <source>
        <dbReference type="ARBA" id="ARBA00022741"/>
    </source>
</evidence>
<keyword evidence="6 14" id="KW-0547">Nucleotide-binding</keyword>
<evidence type="ECO:0000256" key="8">
    <source>
        <dbReference type="ARBA" id="ARBA00023134"/>
    </source>
</evidence>
<name>A0A2D0JWN6_9GAMM</name>
<feature type="binding site" evidence="14">
    <location>
        <position position="417"/>
    </location>
    <ligand>
        <name>GMP</name>
        <dbReference type="ChEBI" id="CHEBI:58115"/>
    </ligand>
</feature>
<feature type="binding site" evidence="15">
    <location>
        <position position="199"/>
    </location>
    <ligand>
        <name>Mn(2+)</name>
        <dbReference type="ChEBI" id="CHEBI:29035"/>
        <label>2</label>
    </ligand>
</feature>
<comment type="similarity">
    <text evidence="1">Belongs to the RtcB family.</text>
</comment>
<dbReference type="GO" id="GO:0006396">
    <property type="term" value="P:RNA processing"/>
    <property type="evidence" value="ECO:0007669"/>
    <property type="project" value="InterPro"/>
</dbReference>
<dbReference type="InterPro" id="IPR036025">
    <property type="entry name" value="RtcB-like_sf"/>
</dbReference>
<dbReference type="Pfam" id="PF01139">
    <property type="entry name" value="RtcB"/>
    <property type="match status" value="1"/>
</dbReference>
<comment type="catalytic activity">
    <reaction evidence="12">
        <text>a 3'-end 2',3'-cyclophospho-ribonucleotide-RNA + a 5'-end dephospho-ribonucleoside-RNA + GTP + H2O = a ribonucleotidyl-ribonucleotide-RNA + GMP + diphosphate + H(+)</text>
        <dbReference type="Rhea" id="RHEA:68080"/>
        <dbReference type="Rhea" id="RHEA-COMP:10464"/>
        <dbReference type="Rhea" id="RHEA-COMP:13936"/>
        <dbReference type="Rhea" id="RHEA-COMP:17355"/>
        <dbReference type="ChEBI" id="CHEBI:15377"/>
        <dbReference type="ChEBI" id="CHEBI:15378"/>
        <dbReference type="ChEBI" id="CHEBI:33019"/>
        <dbReference type="ChEBI" id="CHEBI:37565"/>
        <dbReference type="ChEBI" id="CHEBI:58115"/>
        <dbReference type="ChEBI" id="CHEBI:83064"/>
        <dbReference type="ChEBI" id="CHEBI:138284"/>
        <dbReference type="ChEBI" id="CHEBI:173118"/>
        <dbReference type="EC" id="6.5.1.8"/>
    </reaction>
</comment>
<dbReference type="EMBL" id="NITZ01000001">
    <property type="protein sequence ID" value="PHM50789.1"/>
    <property type="molecule type" value="Genomic_DNA"/>
</dbReference>
<keyword evidence="9 15" id="KW-0464">Manganese</keyword>
<keyword evidence="17" id="KW-1185">Reference proteome</keyword>
<dbReference type="AlphaFoldDB" id="A0A2D0JWN6"/>
<feature type="binding site" evidence="14">
    <location>
        <position position="330"/>
    </location>
    <ligand>
        <name>GMP</name>
        <dbReference type="ChEBI" id="CHEBI:58115"/>
    </ligand>
</feature>
<evidence type="ECO:0000256" key="15">
    <source>
        <dbReference type="PIRSR" id="PIRSR601233-3"/>
    </source>
</evidence>
<dbReference type="InterPro" id="IPR001233">
    <property type="entry name" value="RtcB"/>
</dbReference>
<dbReference type="PANTHER" id="PTHR43749:SF2">
    <property type="entry name" value="RNA-SPLICING LIGASE RTCB"/>
    <property type="match status" value="1"/>
</dbReference>
<comment type="cofactor">
    <cofactor evidence="15">
        <name>Mn(2+)</name>
        <dbReference type="ChEBI" id="CHEBI:29035"/>
    </cofactor>
    <text evidence="15">Binds 2 manganese ions per subunit.</text>
</comment>
<dbReference type="GO" id="GO:0042245">
    <property type="term" value="P:RNA repair"/>
    <property type="evidence" value="ECO:0007669"/>
    <property type="project" value="UniProtKB-KW"/>
</dbReference>
<protein>
    <recommendedName>
        <fullName evidence="10">3'-phosphate/5'-hydroxy nucleic acid ligase</fullName>
        <ecNumber evidence="3">6.5.1.8</ecNumber>
    </recommendedName>
    <alternativeName>
        <fullName evidence="10">3'-phosphate/5'-hydroxy nucleic acid ligase</fullName>
    </alternativeName>
</protein>
<dbReference type="Gene3D" id="3.90.1860.10">
    <property type="entry name" value="tRNA-splicing ligase RtcB"/>
    <property type="match status" value="1"/>
</dbReference>
<comment type="subunit">
    <text evidence="2">Monomer.</text>
</comment>
<proteinExistence type="inferred from homology"/>
<evidence type="ECO:0000313" key="16">
    <source>
        <dbReference type="EMBL" id="PHM50789.1"/>
    </source>
</evidence>
<feature type="binding site" evidence="14">
    <location>
        <begin position="181"/>
        <end position="185"/>
    </location>
    <ligand>
        <name>GMP</name>
        <dbReference type="ChEBI" id="CHEBI:58115"/>
    </ligand>
</feature>
<organism evidence="16 17">
    <name type="scientific">Xenorhabdus miraniensis</name>
    <dbReference type="NCBI Taxonomy" id="351674"/>
    <lineage>
        <taxon>Bacteria</taxon>
        <taxon>Pseudomonadati</taxon>
        <taxon>Pseudomonadota</taxon>
        <taxon>Gammaproteobacteria</taxon>
        <taxon>Enterobacterales</taxon>
        <taxon>Morganellaceae</taxon>
        <taxon>Xenorhabdus</taxon>
    </lineage>
</organism>
<dbReference type="GO" id="GO:0170057">
    <property type="term" value="F:RNA ligase (GTP) activity"/>
    <property type="evidence" value="ECO:0007669"/>
    <property type="project" value="UniProtKB-EC"/>
</dbReference>
<evidence type="ECO:0000256" key="1">
    <source>
        <dbReference type="ARBA" id="ARBA00008071"/>
    </source>
</evidence>
<keyword evidence="5 15" id="KW-0479">Metal-binding</keyword>
<dbReference type="EC" id="6.5.1.8" evidence="3"/>
<comment type="catalytic activity">
    <reaction evidence="11">
        <text>a 3'-end 3'-phospho-ribonucleotide-RNA + a 5'-end dephospho-ribonucleoside-RNA + GTP = a ribonucleotidyl-ribonucleotide-RNA + GMP + diphosphate</text>
        <dbReference type="Rhea" id="RHEA:68076"/>
        <dbReference type="Rhea" id="RHEA-COMP:10463"/>
        <dbReference type="Rhea" id="RHEA-COMP:13936"/>
        <dbReference type="Rhea" id="RHEA-COMP:17355"/>
        <dbReference type="ChEBI" id="CHEBI:33019"/>
        <dbReference type="ChEBI" id="CHEBI:37565"/>
        <dbReference type="ChEBI" id="CHEBI:58115"/>
        <dbReference type="ChEBI" id="CHEBI:83062"/>
        <dbReference type="ChEBI" id="CHEBI:138284"/>
        <dbReference type="ChEBI" id="CHEBI:173118"/>
        <dbReference type="EC" id="6.5.1.8"/>
    </reaction>
</comment>
<feature type="binding site" evidence="15">
    <location>
        <position position="291"/>
    </location>
    <ligand>
        <name>Mn(2+)</name>
        <dbReference type="ChEBI" id="CHEBI:29035"/>
        <label>2</label>
    </ligand>
</feature>
<feature type="binding site" evidence="14">
    <location>
        <begin position="291"/>
        <end position="292"/>
    </location>
    <ligand>
        <name>GMP</name>
        <dbReference type="ChEBI" id="CHEBI:58115"/>
    </ligand>
</feature>
<dbReference type="FunFam" id="3.90.1860.10:FF:000002">
    <property type="entry name" value="RNA-splicing ligase RtcB"/>
    <property type="match status" value="1"/>
</dbReference>
<comment type="caution">
    <text evidence="16">The sequence shown here is derived from an EMBL/GenBank/DDBJ whole genome shotgun (WGS) entry which is preliminary data.</text>
</comment>
<evidence type="ECO:0000256" key="12">
    <source>
        <dbReference type="ARBA" id="ARBA00049514"/>
    </source>
</evidence>
<evidence type="ECO:0000256" key="9">
    <source>
        <dbReference type="ARBA" id="ARBA00023211"/>
    </source>
</evidence>
<evidence type="ECO:0000256" key="13">
    <source>
        <dbReference type="PIRSR" id="PIRSR601233-1"/>
    </source>
</evidence>
<dbReference type="SUPFAM" id="SSF103365">
    <property type="entry name" value="Hypothetical protein PH1602"/>
    <property type="match status" value="1"/>
</dbReference>
<reference evidence="16 17" key="1">
    <citation type="journal article" date="2017" name="Nat. Microbiol.">
        <title>Natural product diversity associated with the nematode symbionts Photorhabdus and Xenorhabdus.</title>
        <authorList>
            <person name="Tobias N.J."/>
            <person name="Wolff H."/>
            <person name="Djahanschiri B."/>
            <person name="Grundmann F."/>
            <person name="Kronenwerth M."/>
            <person name="Shi Y.M."/>
            <person name="Simonyi S."/>
            <person name="Grun P."/>
            <person name="Shapiro-Ilan D."/>
            <person name="Pidot S.J."/>
            <person name="Stinear T.P."/>
            <person name="Ebersberger I."/>
            <person name="Bode H.B."/>
        </authorList>
    </citation>
    <scope>NUCLEOTIDE SEQUENCE [LARGE SCALE GENOMIC DNA]</scope>
    <source>
        <strain evidence="16 17">DSM 17902</strain>
    </source>
</reference>
<evidence type="ECO:0000256" key="11">
    <source>
        <dbReference type="ARBA" id="ARBA00047746"/>
    </source>
</evidence>
<evidence type="ECO:0000256" key="4">
    <source>
        <dbReference type="ARBA" id="ARBA00022598"/>
    </source>
</evidence>
<keyword evidence="7" id="KW-0692">RNA repair</keyword>
<keyword evidence="8 14" id="KW-0342">GTP-binding</keyword>
<dbReference type="InterPro" id="IPR052915">
    <property type="entry name" value="RtcB-like"/>
</dbReference>
<dbReference type="GO" id="GO:0006281">
    <property type="term" value="P:DNA repair"/>
    <property type="evidence" value="ECO:0007669"/>
    <property type="project" value="TreeGrafter"/>
</dbReference>
<evidence type="ECO:0000313" key="17">
    <source>
        <dbReference type="Proteomes" id="UP000221980"/>
    </source>
</evidence>
<evidence type="ECO:0000256" key="2">
    <source>
        <dbReference type="ARBA" id="ARBA00011245"/>
    </source>
</evidence>
<feature type="active site" description="GMP-histidine intermediate" evidence="13">
    <location>
        <position position="347"/>
    </location>
</feature>
<evidence type="ECO:0000256" key="10">
    <source>
        <dbReference type="ARBA" id="ARBA00030221"/>
    </source>
</evidence>
<dbReference type="GO" id="GO:0003909">
    <property type="term" value="F:DNA ligase activity"/>
    <property type="evidence" value="ECO:0007669"/>
    <property type="project" value="TreeGrafter"/>
</dbReference>
<keyword evidence="4 16" id="KW-0436">Ligase</keyword>
<evidence type="ECO:0000256" key="5">
    <source>
        <dbReference type="ARBA" id="ARBA00022723"/>
    </source>
</evidence>
<dbReference type="Proteomes" id="UP000221980">
    <property type="component" value="Unassembled WGS sequence"/>
</dbReference>
<feature type="binding site" evidence="14">
    <location>
        <begin position="347"/>
        <end position="350"/>
    </location>
    <ligand>
        <name>GMP</name>
        <dbReference type="ChEBI" id="CHEBI:58115"/>
    </ligand>
</feature>
<dbReference type="GO" id="GO:0005525">
    <property type="term" value="F:GTP binding"/>
    <property type="evidence" value="ECO:0007669"/>
    <property type="project" value="UniProtKB-KW"/>
</dbReference>
<dbReference type="PANTHER" id="PTHR43749">
    <property type="entry name" value="RNA-SPLICING LIGASE RTCB"/>
    <property type="match status" value="1"/>
</dbReference>
<evidence type="ECO:0000256" key="14">
    <source>
        <dbReference type="PIRSR" id="PIRSR601233-2"/>
    </source>
</evidence>
<evidence type="ECO:0000256" key="3">
    <source>
        <dbReference type="ARBA" id="ARBA00012726"/>
    </source>
</evidence>
<dbReference type="GO" id="GO:0030145">
    <property type="term" value="F:manganese ion binding"/>
    <property type="evidence" value="ECO:0007669"/>
    <property type="project" value="TreeGrafter"/>
</dbReference>
<feature type="binding site" evidence="15">
    <location>
        <position position="182"/>
    </location>
    <ligand>
        <name>Mn(2+)</name>
        <dbReference type="ChEBI" id="CHEBI:29035"/>
        <label>1</label>
    </ligand>
</feature>
<feature type="binding site" evidence="14">
    <location>
        <begin position="323"/>
        <end position="326"/>
    </location>
    <ligand>
        <name>GMP</name>
        <dbReference type="ChEBI" id="CHEBI:58115"/>
    </ligand>
</feature>
<feature type="binding site" evidence="15">
    <location>
        <position position="89"/>
    </location>
    <ligand>
        <name>Mn(2+)</name>
        <dbReference type="ChEBI" id="CHEBI:29035"/>
        <label>1</label>
    </ligand>
</feature>
<gene>
    <name evidence="16" type="ORF">Xmir_00193</name>
</gene>